<comment type="caution">
    <text evidence="1">The sequence shown here is derived from an EMBL/GenBank/DDBJ whole genome shotgun (WGS) entry which is preliminary data.</text>
</comment>
<organism evidence="1 2">
    <name type="scientific">Halopiger aswanensis</name>
    <dbReference type="NCBI Taxonomy" id="148449"/>
    <lineage>
        <taxon>Archaea</taxon>
        <taxon>Methanobacteriati</taxon>
        <taxon>Methanobacteriota</taxon>
        <taxon>Stenosarchaea group</taxon>
        <taxon>Halobacteria</taxon>
        <taxon>Halobacteriales</taxon>
        <taxon>Natrialbaceae</taxon>
        <taxon>Halopiger</taxon>
    </lineage>
</organism>
<dbReference type="AlphaFoldDB" id="A0A3R7EEH3"/>
<evidence type="ECO:0000313" key="2">
    <source>
        <dbReference type="Proteomes" id="UP000283805"/>
    </source>
</evidence>
<proteinExistence type="predicted"/>
<keyword evidence="2" id="KW-1185">Reference proteome</keyword>
<gene>
    <name evidence="1" type="ORF">ATJ93_1662</name>
</gene>
<dbReference type="EMBL" id="RAPO01000002">
    <property type="protein sequence ID" value="RKD94819.1"/>
    <property type="molecule type" value="Genomic_DNA"/>
</dbReference>
<dbReference type="RefSeq" id="WP_013878407.1">
    <property type="nucleotide sequence ID" value="NZ_RAPO01000002.1"/>
</dbReference>
<accession>A0A3R7EEH3</accession>
<reference evidence="1 2" key="1">
    <citation type="submission" date="2018-09" db="EMBL/GenBank/DDBJ databases">
        <title>Genomic Encyclopedia of Archaeal and Bacterial Type Strains, Phase II (KMG-II): from individual species to whole genera.</title>
        <authorList>
            <person name="Goeker M."/>
        </authorList>
    </citation>
    <scope>NUCLEOTIDE SEQUENCE [LARGE SCALE GENOMIC DNA]</scope>
    <source>
        <strain evidence="1 2">DSM 13151</strain>
    </source>
</reference>
<evidence type="ECO:0000313" key="1">
    <source>
        <dbReference type="EMBL" id="RKD94819.1"/>
    </source>
</evidence>
<dbReference type="GeneID" id="95971287"/>
<dbReference type="Proteomes" id="UP000283805">
    <property type="component" value="Unassembled WGS sequence"/>
</dbReference>
<protein>
    <submittedName>
        <fullName evidence="1">Uncharacterized protein</fullName>
    </submittedName>
</protein>
<name>A0A3R7EEH3_9EURY</name>
<sequence>MSQRVVCPHCSEKTFVDINRKVQRTKTEVGTLNDGYDRSGTCSKCGEKFACKVADPSRQRR</sequence>
<dbReference type="OrthoDB" id="156931at2157"/>